<accession>A0A6J5LAJ9</accession>
<dbReference type="EMBL" id="LR796247">
    <property type="protein sequence ID" value="CAB4131628.1"/>
    <property type="molecule type" value="Genomic_DNA"/>
</dbReference>
<sequence length="371" mass="41020">MLRLPVVATLLALSLTTSKAEVGKITEQTGPTEIQRLREVIPGSLTVGLEMKDAIVTANARAGITFRDNTRVQMTEQSKLVIDTFVYDPAASDAGKLSMKAAFGTVRYASGQIARSNPQEVKIETPTASIGVRGTDFTMTVDELGRSLIILLPSCPTGFRSVERDCVTGKIIVTTDMGEEILDRPFQSTVTTSREKNPSKSVILKLDPSDISNMLILTPPKVEEQQTKVMQKQVKTALDINYLDQNFLDTSGMLDNMLAYTVLDVNRLNTNFLFNMLDLLNQILLDNALDEFSKTGNMLPNYTKINKVLGLQYAVDGDTLMLYKESPISDYVELRFNKYRDGTLNLTQNSIALTQKINRGSSTNITIKQGQ</sequence>
<reference evidence="2" key="1">
    <citation type="submission" date="2020-04" db="EMBL/GenBank/DDBJ databases">
        <authorList>
            <person name="Chiriac C."/>
            <person name="Salcher M."/>
            <person name="Ghai R."/>
            <person name="Kavagutti S V."/>
        </authorList>
    </citation>
    <scope>NUCLEOTIDE SEQUENCE</scope>
</reference>
<dbReference type="InterPro" id="IPR006860">
    <property type="entry name" value="FecR"/>
</dbReference>
<proteinExistence type="predicted"/>
<evidence type="ECO:0000259" key="1">
    <source>
        <dbReference type="Pfam" id="PF04773"/>
    </source>
</evidence>
<dbReference type="Pfam" id="PF04773">
    <property type="entry name" value="FecR"/>
    <property type="match status" value="1"/>
</dbReference>
<dbReference type="PANTHER" id="PTHR38731:SF1">
    <property type="entry name" value="FECR PROTEIN DOMAIN-CONTAINING PROTEIN"/>
    <property type="match status" value="1"/>
</dbReference>
<feature type="domain" description="FecR protein" evidence="1">
    <location>
        <begin position="54"/>
        <end position="144"/>
    </location>
</feature>
<name>A0A6J5LAJ9_9CAUD</name>
<protein>
    <submittedName>
        <fullName evidence="2">FecR protein</fullName>
    </submittedName>
</protein>
<evidence type="ECO:0000313" key="2">
    <source>
        <dbReference type="EMBL" id="CAB4131628.1"/>
    </source>
</evidence>
<dbReference type="PANTHER" id="PTHR38731">
    <property type="entry name" value="LIPL45-RELATED LIPOPROTEIN-RELATED"/>
    <property type="match status" value="1"/>
</dbReference>
<organism evidence="2">
    <name type="scientific">uncultured Caudovirales phage</name>
    <dbReference type="NCBI Taxonomy" id="2100421"/>
    <lineage>
        <taxon>Viruses</taxon>
        <taxon>Duplodnaviria</taxon>
        <taxon>Heunggongvirae</taxon>
        <taxon>Uroviricota</taxon>
        <taxon>Caudoviricetes</taxon>
        <taxon>Peduoviridae</taxon>
        <taxon>Maltschvirus</taxon>
        <taxon>Maltschvirus maltsch</taxon>
    </lineage>
</organism>
<gene>
    <name evidence="2" type="ORF">UFOVP132_181</name>
</gene>